<proteinExistence type="predicted"/>
<organism evidence="1 2">
    <name type="scientific">Puccinia graminis f. sp. tritici</name>
    <dbReference type="NCBI Taxonomy" id="56615"/>
    <lineage>
        <taxon>Eukaryota</taxon>
        <taxon>Fungi</taxon>
        <taxon>Dikarya</taxon>
        <taxon>Basidiomycota</taxon>
        <taxon>Pucciniomycotina</taxon>
        <taxon>Pucciniomycetes</taxon>
        <taxon>Pucciniales</taxon>
        <taxon>Pucciniaceae</taxon>
        <taxon>Puccinia</taxon>
    </lineage>
</organism>
<dbReference type="Proteomes" id="UP000324748">
    <property type="component" value="Unassembled WGS sequence"/>
</dbReference>
<accession>A0A5B0P059</accession>
<name>A0A5B0P059_PUCGR</name>
<protein>
    <submittedName>
        <fullName evidence="1">Uncharacterized protein</fullName>
    </submittedName>
</protein>
<dbReference type="EMBL" id="VSWC01000079">
    <property type="protein sequence ID" value="KAA1094366.1"/>
    <property type="molecule type" value="Genomic_DNA"/>
</dbReference>
<gene>
    <name evidence="1" type="ORF">PGT21_019223</name>
</gene>
<sequence length="51" mass="6143">MVKALKTLILKRKFFTITLRKLLIQELQGFCVEKQQLIFKIFPQKGFHKIH</sequence>
<dbReference type="AlphaFoldDB" id="A0A5B0P059"/>
<evidence type="ECO:0000313" key="2">
    <source>
        <dbReference type="Proteomes" id="UP000324748"/>
    </source>
</evidence>
<keyword evidence="2" id="KW-1185">Reference proteome</keyword>
<reference evidence="1 2" key="1">
    <citation type="submission" date="2019-05" db="EMBL/GenBank/DDBJ databases">
        <title>Emergence of the Ug99 lineage of the wheat stem rust pathogen through somatic hybridization.</title>
        <authorList>
            <person name="Li F."/>
            <person name="Upadhyaya N.M."/>
            <person name="Sperschneider J."/>
            <person name="Matny O."/>
            <person name="Nguyen-Phuc H."/>
            <person name="Mago R."/>
            <person name="Raley C."/>
            <person name="Miller M.E."/>
            <person name="Silverstein K.A.T."/>
            <person name="Henningsen E."/>
            <person name="Hirsch C.D."/>
            <person name="Visser B."/>
            <person name="Pretorius Z.A."/>
            <person name="Steffenson B.J."/>
            <person name="Schwessinger B."/>
            <person name="Dodds P.N."/>
            <person name="Figueroa M."/>
        </authorList>
    </citation>
    <scope>NUCLEOTIDE SEQUENCE [LARGE SCALE GENOMIC DNA]</scope>
    <source>
        <strain evidence="1">21-0</strain>
    </source>
</reference>
<comment type="caution">
    <text evidence="1">The sequence shown here is derived from an EMBL/GenBank/DDBJ whole genome shotgun (WGS) entry which is preliminary data.</text>
</comment>
<evidence type="ECO:0000313" key="1">
    <source>
        <dbReference type="EMBL" id="KAA1094366.1"/>
    </source>
</evidence>